<accession>A0A814KPE4</accession>
<dbReference type="PANTHER" id="PTHR24104">
    <property type="entry name" value="E3 UBIQUITIN-PROTEIN LIGASE NHLRC1-RELATED"/>
    <property type="match status" value="1"/>
</dbReference>
<dbReference type="InterPro" id="IPR001258">
    <property type="entry name" value="NHL_repeat"/>
</dbReference>
<dbReference type="SUPFAM" id="SSF101898">
    <property type="entry name" value="NHL repeat"/>
    <property type="match status" value="2"/>
</dbReference>
<protein>
    <recommendedName>
        <fullName evidence="5">NHL repeat containing protein-like protein</fullName>
    </recommendedName>
</protein>
<feature type="repeat" description="NHL" evidence="2">
    <location>
        <begin position="400"/>
        <end position="439"/>
    </location>
</feature>
<evidence type="ECO:0000313" key="3">
    <source>
        <dbReference type="EMBL" id="CAF1055150.1"/>
    </source>
</evidence>
<dbReference type="CDD" id="cd05819">
    <property type="entry name" value="NHL"/>
    <property type="match status" value="2"/>
</dbReference>
<dbReference type="PROSITE" id="PS51125">
    <property type="entry name" value="NHL"/>
    <property type="match status" value="2"/>
</dbReference>
<dbReference type="EMBL" id="CAJNOI010000098">
    <property type="protein sequence ID" value="CAF1055150.1"/>
    <property type="molecule type" value="Genomic_DNA"/>
</dbReference>
<feature type="repeat" description="NHL" evidence="2">
    <location>
        <begin position="103"/>
        <end position="142"/>
    </location>
</feature>
<dbReference type="Gene3D" id="2.120.10.30">
    <property type="entry name" value="TolB, C-terminal domain"/>
    <property type="match status" value="2"/>
</dbReference>
<dbReference type="GO" id="GO:0008270">
    <property type="term" value="F:zinc ion binding"/>
    <property type="evidence" value="ECO:0007669"/>
    <property type="project" value="UniProtKB-KW"/>
</dbReference>
<dbReference type="InterPro" id="IPR011042">
    <property type="entry name" value="6-blade_b-propeller_TolB-like"/>
</dbReference>
<gene>
    <name evidence="3" type="ORF">BJG266_LOCUS18841</name>
</gene>
<dbReference type="InterPro" id="IPR050952">
    <property type="entry name" value="TRIM-NHL_E3_ligases"/>
</dbReference>
<organism evidence="3 4">
    <name type="scientific">Adineta steineri</name>
    <dbReference type="NCBI Taxonomy" id="433720"/>
    <lineage>
        <taxon>Eukaryota</taxon>
        <taxon>Metazoa</taxon>
        <taxon>Spiralia</taxon>
        <taxon>Gnathifera</taxon>
        <taxon>Rotifera</taxon>
        <taxon>Eurotatoria</taxon>
        <taxon>Bdelloidea</taxon>
        <taxon>Adinetida</taxon>
        <taxon>Adinetidae</taxon>
        <taxon>Adineta</taxon>
    </lineage>
</organism>
<name>A0A814KPE4_9BILA</name>
<sequence>MWHEETVSPTKVISGSFTGPRSLFVTSNGDIYIDDGLKNGQVQKWMAETGTFVTVMNVNSSCWGLFVDINDTLYCSMIDRDQVVKRSLNDSVMASSRVAAGTGIRGSALNQLESPRGIFVDVNLDLYVADSSNNRVQLFQPGESNGITIAGTTSLNPTITLRYPTGVILDAEKYLFIVELLNHRIVGSSLNGFRCLVGCYGRGSQSNQLFSPFIFSFDHSGNIFVTDQSNHRIQKFLLMKDSFALSFNQPKFCQTATWDFNGITFANRSIVGLNPLAIFVNTNITIYVANKENNTILMWHEESVNPTKIITGNFKGPSSLFVTSNGDIYIDDGLKNGQVQKWMAETGTFVTVMNVNSSCDSLFVDINDTLYCSMQGRHQVVKRSLNDAVITSNRVAAGNGTEGSASNQLSSPRGIFVDVNLDLYVADCYNHRIQLFQSGESKGIIVAGNKSLDPTITLDCPSGIILDAEKYLFIVDNNNHRIVGSSLNGFRCLVGCYGVGSQSNQLDSPFSFTFDRSGNMFVIDQHNDRIQKFQYIEDSCMNTSSAVQTVYASKLTTNSSTYLRSCARSSSYYQAIQVNVHRSGLYTFFSKSKMDTYGYIYKDYFNPSNPDENRLTDGYQGCESFGFRFTVALKNSITYILIVTTYHSNETGTFSVFVSGPNNVDLKNISSPSVIEIKYSDAVQSGYSSELTTSSQTYSRDCRKSNYYYETIRVNVMETGYYALSSVSSMDTFGNIYKDDFNPMNPSENLQDYRSCSFQDFKFIAYLYTGITYILVMTTYSPNVTGNFSILTSGPNNITLDPYSKYFVLFCDHHQIITTYN</sequence>
<evidence type="ECO:0000256" key="1">
    <source>
        <dbReference type="ARBA" id="ARBA00022737"/>
    </source>
</evidence>
<dbReference type="Gene3D" id="2.40.10.500">
    <property type="match status" value="1"/>
</dbReference>
<dbReference type="AlphaFoldDB" id="A0A814KPE4"/>
<keyword evidence="1" id="KW-0677">Repeat</keyword>
<evidence type="ECO:0000256" key="2">
    <source>
        <dbReference type="PROSITE-ProRule" id="PRU00504"/>
    </source>
</evidence>
<reference evidence="3" key="1">
    <citation type="submission" date="2021-02" db="EMBL/GenBank/DDBJ databases">
        <authorList>
            <person name="Nowell W R."/>
        </authorList>
    </citation>
    <scope>NUCLEOTIDE SEQUENCE</scope>
</reference>
<dbReference type="PANTHER" id="PTHR24104:SF25">
    <property type="entry name" value="PROTEIN LIN-41"/>
    <property type="match status" value="1"/>
</dbReference>
<proteinExistence type="predicted"/>
<comment type="caution">
    <text evidence="3">The sequence shown here is derived from an EMBL/GenBank/DDBJ whole genome shotgun (WGS) entry which is preliminary data.</text>
</comment>
<evidence type="ECO:0008006" key="5">
    <source>
        <dbReference type="Google" id="ProtNLM"/>
    </source>
</evidence>
<dbReference type="Proteomes" id="UP000663877">
    <property type="component" value="Unassembled WGS sequence"/>
</dbReference>
<evidence type="ECO:0000313" key="4">
    <source>
        <dbReference type="Proteomes" id="UP000663877"/>
    </source>
</evidence>
<dbReference type="Pfam" id="PF01436">
    <property type="entry name" value="NHL"/>
    <property type="match status" value="2"/>
</dbReference>